<dbReference type="Proteomes" id="UP000265566">
    <property type="component" value="Chromosome 1"/>
</dbReference>
<feature type="transmembrane region" description="Helical" evidence="1">
    <location>
        <begin position="21"/>
        <end position="37"/>
    </location>
</feature>
<evidence type="ECO:0008006" key="3">
    <source>
        <dbReference type="Google" id="ProtNLM"/>
    </source>
</evidence>
<keyword evidence="1" id="KW-0472">Membrane</keyword>
<keyword evidence="1" id="KW-0812">Transmembrane</keyword>
<name>A0A396JLX6_MEDTR</name>
<dbReference type="EMBL" id="PSQE01000001">
    <property type="protein sequence ID" value="RHN79290.1"/>
    <property type="molecule type" value="Genomic_DNA"/>
</dbReference>
<comment type="caution">
    <text evidence="2">The sequence shown here is derived from an EMBL/GenBank/DDBJ whole genome shotgun (WGS) entry which is preliminary data.</text>
</comment>
<proteinExistence type="predicted"/>
<dbReference type="Gramene" id="rna3060">
    <property type="protein sequence ID" value="RHN79290.1"/>
    <property type="gene ID" value="gene3060"/>
</dbReference>
<evidence type="ECO:0000256" key="1">
    <source>
        <dbReference type="SAM" id="Phobius"/>
    </source>
</evidence>
<sequence length="66" mass="7766">MQSMIYASTLQIRRHEFSSHFNFIILFVGILLLYAFNLDVVSLFADSSSIFLLMLNDLLYQFKLKK</sequence>
<accession>A0A396JLX6</accession>
<reference evidence="2" key="1">
    <citation type="journal article" date="2018" name="Nat. Plants">
        <title>Whole-genome landscape of Medicago truncatula symbiotic genes.</title>
        <authorList>
            <person name="Pecrix Y."/>
            <person name="Gamas P."/>
            <person name="Carrere S."/>
        </authorList>
    </citation>
    <scope>NUCLEOTIDE SEQUENCE</scope>
    <source>
        <tissue evidence="2">Leaves</tissue>
    </source>
</reference>
<protein>
    <recommendedName>
        <fullName evidence="3">Transmembrane protein</fullName>
    </recommendedName>
</protein>
<organism evidence="2">
    <name type="scientific">Medicago truncatula</name>
    <name type="common">Barrel medic</name>
    <name type="synonym">Medicago tribuloides</name>
    <dbReference type="NCBI Taxonomy" id="3880"/>
    <lineage>
        <taxon>Eukaryota</taxon>
        <taxon>Viridiplantae</taxon>
        <taxon>Streptophyta</taxon>
        <taxon>Embryophyta</taxon>
        <taxon>Tracheophyta</taxon>
        <taxon>Spermatophyta</taxon>
        <taxon>Magnoliopsida</taxon>
        <taxon>eudicotyledons</taxon>
        <taxon>Gunneridae</taxon>
        <taxon>Pentapetalae</taxon>
        <taxon>rosids</taxon>
        <taxon>fabids</taxon>
        <taxon>Fabales</taxon>
        <taxon>Fabaceae</taxon>
        <taxon>Papilionoideae</taxon>
        <taxon>50 kb inversion clade</taxon>
        <taxon>NPAAA clade</taxon>
        <taxon>Hologalegina</taxon>
        <taxon>IRL clade</taxon>
        <taxon>Trifolieae</taxon>
        <taxon>Medicago</taxon>
    </lineage>
</organism>
<keyword evidence="1" id="KW-1133">Transmembrane helix</keyword>
<gene>
    <name evidence="2" type="ORF">MtrunA17_Chr1g0175711</name>
</gene>
<evidence type="ECO:0000313" key="2">
    <source>
        <dbReference type="EMBL" id="RHN79290.1"/>
    </source>
</evidence>
<dbReference type="AlphaFoldDB" id="A0A396JLX6"/>